<proteinExistence type="predicted"/>
<dbReference type="EMBL" id="MWJJ01000001">
    <property type="protein sequence ID" value="OSB19169.1"/>
    <property type="molecule type" value="Genomic_DNA"/>
</dbReference>
<dbReference type="GO" id="GO:0004674">
    <property type="term" value="F:protein serine/threonine kinase activity"/>
    <property type="evidence" value="ECO:0007669"/>
    <property type="project" value="UniProtKB-KW"/>
</dbReference>
<evidence type="ECO:0000313" key="7">
    <source>
        <dbReference type="EMBL" id="OSB19169.1"/>
    </source>
</evidence>
<evidence type="ECO:0000256" key="4">
    <source>
        <dbReference type="ARBA" id="ARBA00022777"/>
    </source>
</evidence>
<dbReference type="Gene3D" id="1.10.510.10">
    <property type="entry name" value="Transferase(Phosphotransferase) domain 1"/>
    <property type="match status" value="1"/>
</dbReference>
<dbReference type="InterPro" id="IPR000719">
    <property type="entry name" value="Prot_kinase_dom"/>
</dbReference>
<evidence type="ECO:0000256" key="5">
    <source>
        <dbReference type="ARBA" id="ARBA00022840"/>
    </source>
</evidence>
<dbReference type="GO" id="GO:0005524">
    <property type="term" value="F:ATP binding"/>
    <property type="evidence" value="ECO:0007669"/>
    <property type="project" value="UniProtKB-KW"/>
</dbReference>
<evidence type="ECO:0000313" key="8">
    <source>
        <dbReference type="Proteomes" id="UP000193911"/>
    </source>
</evidence>
<sequence length="497" mass="58288">MESAINKLFEYYDSIFFREKVEIDRYGKMGIHYDGLVFDEYLSNSILEIDYLSIEDYFDIVAEAKYCETESLFAQYSNLSIEKKLKVISAILSLINFSTYREEIKDTLIKKSTAFLQRFGLEVTEDEKYICVKNELKLFEGSYCEIFLFNSEFYKKQLKDKFKKEESWKKRFKYEYENMEKLAESPYVLKVFNYDTDSDSYLMEKCDCNLYDYLDNSPFIHDNELVNLINQIVNGMIDVHQAGILHRDLHLGNILLKEHNIILSDFGLSKDTMINHSLKSTSTPKNSHFFMDPIGLSDFTKLDKLSDVFSIGKIIDYITRDSKLNNKLSYVINKATDRDRHKRYSSLSDMLTDLDASLKDISEEERIALLEKDIQKGVNSRDVEKFILKLSSQAQLSNYIVKKQLNNFWKILLEFKESSQETLLSNIQETYAEATGYGHFENYDLFAGIMYSFIRNSTDTKLQRMAYNILDGCAAYRYNAKDYLDEINIYYPKLGVN</sequence>
<dbReference type="RefSeq" id="WP_085333413.1">
    <property type="nucleotide sequence ID" value="NZ_MWJJ01000001.1"/>
</dbReference>
<organism evidence="7 8">
    <name type="scientific">Clostridium sporogenes</name>
    <dbReference type="NCBI Taxonomy" id="1509"/>
    <lineage>
        <taxon>Bacteria</taxon>
        <taxon>Bacillati</taxon>
        <taxon>Bacillota</taxon>
        <taxon>Clostridia</taxon>
        <taxon>Eubacteriales</taxon>
        <taxon>Clostridiaceae</taxon>
        <taxon>Clostridium</taxon>
    </lineage>
</organism>
<feature type="domain" description="Protein kinase" evidence="6">
    <location>
        <begin position="132"/>
        <end position="396"/>
    </location>
</feature>
<keyword evidence="2" id="KW-0808">Transferase</keyword>
<dbReference type="PANTHER" id="PTHR24346">
    <property type="entry name" value="MAP/MICROTUBULE AFFINITY-REGULATING KINASE"/>
    <property type="match status" value="1"/>
</dbReference>
<gene>
    <name evidence="7" type="ORF">B2H94_08705</name>
</gene>
<dbReference type="PANTHER" id="PTHR24346:SF82">
    <property type="entry name" value="KP78A-RELATED"/>
    <property type="match status" value="1"/>
</dbReference>
<dbReference type="Proteomes" id="UP000193911">
    <property type="component" value="Unassembled WGS sequence"/>
</dbReference>
<keyword evidence="1" id="KW-0723">Serine/threonine-protein kinase</keyword>
<reference evidence="7 8" key="1">
    <citation type="submission" date="2017-02" db="EMBL/GenBank/DDBJ databases">
        <title>Differentiating clades of botulinum-neurotoxin-producing Clostridia with a simple, multiplex PCR assay.</title>
        <authorList>
            <person name="Williamson C.H.D."/>
            <person name="Vazquez A."/>
            <person name="Hill K."/>
            <person name="Smith T.J."/>
            <person name="Nottingham R."/>
            <person name="Stone N.E."/>
            <person name="Sobek C.J."/>
            <person name="Cocking J.H."/>
            <person name="Fernandez R.A."/>
            <person name="Caballero P.A."/>
            <person name="Leiser O.P."/>
            <person name="Keim P."/>
            <person name="Sahl J.W."/>
        </authorList>
    </citation>
    <scope>NUCLEOTIDE SEQUENCE [LARGE SCALE GENOMIC DNA]</scope>
    <source>
        <strain evidence="7 8">CLS_DGF_0088_06</strain>
    </source>
</reference>
<keyword evidence="3" id="KW-0547">Nucleotide-binding</keyword>
<evidence type="ECO:0000256" key="3">
    <source>
        <dbReference type="ARBA" id="ARBA00022741"/>
    </source>
</evidence>
<evidence type="ECO:0000256" key="2">
    <source>
        <dbReference type="ARBA" id="ARBA00022679"/>
    </source>
</evidence>
<name>A0ABD6RUT8_CLOSG</name>
<dbReference type="InterPro" id="IPR011009">
    <property type="entry name" value="Kinase-like_dom_sf"/>
</dbReference>
<evidence type="ECO:0000256" key="1">
    <source>
        <dbReference type="ARBA" id="ARBA00022527"/>
    </source>
</evidence>
<comment type="caution">
    <text evidence="7">The sequence shown here is derived from an EMBL/GenBank/DDBJ whole genome shotgun (WGS) entry which is preliminary data.</text>
</comment>
<protein>
    <recommendedName>
        <fullName evidence="6">Protein kinase domain-containing protein</fullName>
    </recommendedName>
</protein>
<dbReference type="AlphaFoldDB" id="A0ABD6RUT8"/>
<evidence type="ECO:0000259" key="6">
    <source>
        <dbReference type="PROSITE" id="PS50011"/>
    </source>
</evidence>
<dbReference type="SUPFAM" id="SSF56112">
    <property type="entry name" value="Protein kinase-like (PK-like)"/>
    <property type="match status" value="1"/>
</dbReference>
<keyword evidence="5" id="KW-0067">ATP-binding</keyword>
<keyword evidence="4" id="KW-0418">Kinase</keyword>
<dbReference type="SMART" id="SM00220">
    <property type="entry name" value="S_TKc"/>
    <property type="match status" value="1"/>
</dbReference>
<dbReference type="PROSITE" id="PS50011">
    <property type="entry name" value="PROTEIN_KINASE_DOM"/>
    <property type="match status" value="1"/>
</dbReference>
<accession>A0ABD6RUT8</accession>
<dbReference type="Pfam" id="PF00069">
    <property type="entry name" value="Pkinase"/>
    <property type="match status" value="1"/>
</dbReference>